<dbReference type="InterPro" id="IPR003488">
    <property type="entry name" value="DprA"/>
</dbReference>
<evidence type="ECO:0000313" key="3">
    <source>
        <dbReference type="EMBL" id="RBL99238.1"/>
    </source>
</evidence>
<keyword evidence="4" id="KW-1185">Reference proteome</keyword>
<accession>A0A365Y9J9</accession>
<organism evidence="3 4">
    <name type="scientific">Glutamicibacter soli</name>
    <dbReference type="NCBI Taxonomy" id="453836"/>
    <lineage>
        <taxon>Bacteria</taxon>
        <taxon>Bacillati</taxon>
        <taxon>Actinomycetota</taxon>
        <taxon>Actinomycetes</taxon>
        <taxon>Micrococcales</taxon>
        <taxon>Micrococcaceae</taxon>
        <taxon>Glutamicibacter</taxon>
    </lineage>
</organism>
<dbReference type="Proteomes" id="UP000252167">
    <property type="component" value="Unassembled WGS sequence"/>
</dbReference>
<dbReference type="Gene3D" id="3.40.50.450">
    <property type="match status" value="1"/>
</dbReference>
<protein>
    <recommendedName>
        <fullName evidence="2">Smf/DprA SLOG domain-containing protein</fullName>
    </recommendedName>
</protein>
<sequence>MSTAPQTPARRQDAVGHLPHTLCLAALNQLVEPNDVTAAALLELMTPAELLALIRREDHVPLDLGLKLAEATGRQPAPNSAQDLRVALTRWRKRLPYANERAALQAMQRLGGGLLTSQDPGWPAQLDDLGLGRPLCLWWRAADPGNLGGDRERTVSIVGSRDASDYGNQVTFELARALGLQGFTIVSGGAYGIDASAHRAALSHDGWEFPNPPTATILAGGADRLYPAGNHNLLEQVITRGALYSEVPPGTTPTRFRFLKQKHGLYVHLFS</sequence>
<dbReference type="PANTHER" id="PTHR43022:SF1">
    <property type="entry name" value="PROTEIN SMF"/>
    <property type="match status" value="1"/>
</dbReference>
<dbReference type="SUPFAM" id="SSF102405">
    <property type="entry name" value="MCP/YpsA-like"/>
    <property type="match status" value="1"/>
</dbReference>
<comment type="similarity">
    <text evidence="1">Belongs to the DprA/Smf family.</text>
</comment>
<dbReference type="GO" id="GO:0009294">
    <property type="term" value="P:DNA-mediated transformation"/>
    <property type="evidence" value="ECO:0007669"/>
    <property type="project" value="InterPro"/>
</dbReference>
<proteinExistence type="inferred from homology"/>
<dbReference type="EMBL" id="POAF01000009">
    <property type="protein sequence ID" value="RBL99238.1"/>
    <property type="molecule type" value="Genomic_DNA"/>
</dbReference>
<dbReference type="PANTHER" id="PTHR43022">
    <property type="entry name" value="PROTEIN SMF"/>
    <property type="match status" value="1"/>
</dbReference>
<dbReference type="RefSeq" id="WP_113607990.1">
    <property type="nucleotide sequence ID" value="NZ_POAF01000009.1"/>
</dbReference>
<dbReference type="AlphaFoldDB" id="A0A365Y9J9"/>
<dbReference type="InterPro" id="IPR057666">
    <property type="entry name" value="DrpA_SLOG"/>
</dbReference>
<name>A0A365Y9J9_9MICC</name>
<feature type="domain" description="Smf/DprA SLOG" evidence="2">
    <location>
        <begin position="114"/>
        <end position="260"/>
    </location>
</feature>
<reference evidence="3 4" key="1">
    <citation type="submission" date="2018-01" db="EMBL/GenBank/DDBJ databases">
        <title>Glutamicibacter soli strain NHPC-3 Whole genome sequence and assembly.</title>
        <authorList>
            <person name="Choudhury P."/>
            <person name="Gupta D."/>
            <person name="Sengupta K."/>
            <person name="Jawed A."/>
            <person name="Sultana N."/>
            <person name="Saha P."/>
        </authorList>
    </citation>
    <scope>NUCLEOTIDE SEQUENCE [LARGE SCALE GENOMIC DNA]</scope>
    <source>
        <strain evidence="3 4">NHPC-3</strain>
    </source>
</reference>
<gene>
    <name evidence="3" type="ORF">C1H84_16265</name>
</gene>
<evidence type="ECO:0000259" key="2">
    <source>
        <dbReference type="Pfam" id="PF02481"/>
    </source>
</evidence>
<evidence type="ECO:0000313" key="4">
    <source>
        <dbReference type="Proteomes" id="UP000252167"/>
    </source>
</evidence>
<evidence type="ECO:0000256" key="1">
    <source>
        <dbReference type="ARBA" id="ARBA00006525"/>
    </source>
</evidence>
<comment type="caution">
    <text evidence="3">The sequence shown here is derived from an EMBL/GenBank/DDBJ whole genome shotgun (WGS) entry which is preliminary data.</text>
</comment>
<dbReference type="Pfam" id="PF02481">
    <property type="entry name" value="DNA_processg_A"/>
    <property type="match status" value="1"/>
</dbReference>